<dbReference type="PANTHER" id="PTHR34835">
    <property type="entry name" value="OS07G0283600 PROTEIN-RELATED"/>
    <property type="match status" value="1"/>
</dbReference>
<evidence type="ECO:0000313" key="3">
    <source>
        <dbReference type="Proteomes" id="UP000324897"/>
    </source>
</evidence>
<feature type="compositionally biased region" description="Basic and acidic residues" evidence="1">
    <location>
        <begin position="611"/>
        <end position="623"/>
    </location>
</feature>
<dbReference type="OrthoDB" id="693050at2759"/>
<feature type="region of interest" description="Disordered" evidence="1">
    <location>
        <begin position="78"/>
        <end position="121"/>
    </location>
</feature>
<organism evidence="2 3">
    <name type="scientific">Eragrostis curvula</name>
    <name type="common">weeping love grass</name>
    <dbReference type="NCBI Taxonomy" id="38414"/>
    <lineage>
        <taxon>Eukaryota</taxon>
        <taxon>Viridiplantae</taxon>
        <taxon>Streptophyta</taxon>
        <taxon>Embryophyta</taxon>
        <taxon>Tracheophyta</taxon>
        <taxon>Spermatophyta</taxon>
        <taxon>Magnoliopsida</taxon>
        <taxon>Liliopsida</taxon>
        <taxon>Poales</taxon>
        <taxon>Poaceae</taxon>
        <taxon>PACMAD clade</taxon>
        <taxon>Chloridoideae</taxon>
        <taxon>Eragrostideae</taxon>
        <taxon>Eragrostidinae</taxon>
        <taxon>Eragrostis</taxon>
    </lineage>
</organism>
<dbReference type="EMBL" id="RWGY01000004">
    <property type="protein sequence ID" value="TVU47879.1"/>
    <property type="molecule type" value="Genomic_DNA"/>
</dbReference>
<comment type="caution">
    <text evidence="2">The sequence shown here is derived from an EMBL/GenBank/DDBJ whole genome shotgun (WGS) entry which is preliminary data.</text>
</comment>
<evidence type="ECO:0000313" key="2">
    <source>
        <dbReference type="EMBL" id="TVU47879.1"/>
    </source>
</evidence>
<dbReference type="Gramene" id="TVU47879">
    <property type="protein sequence ID" value="TVU47879"/>
    <property type="gene ID" value="EJB05_07495"/>
</dbReference>
<dbReference type="Proteomes" id="UP000324897">
    <property type="component" value="Chromosome 5"/>
</dbReference>
<accession>A0A5J9WHW6</accession>
<name>A0A5J9WHW6_9POAL</name>
<evidence type="ECO:0000256" key="1">
    <source>
        <dbReference type="SAM" id="MobiDB-lite"/>
    </source>
</evidence>
<feature type="region of interest" description="Disordered" evidence="1">
    <location>
        <begin position="487"/>
        <end position="533"/>
    </location>
</feature>
<feature type="region of interest" description="Disordered" evidence="1">
    <location>
        <begin position="611"/>
        <end position="631"/>
    </location>
</feature>
<proteinExistence type="predicted"/>
<feature type="non-terminal residue" evidence="2">
    <location>
        <position position="1"/>
    </location>
</feature>
<feature type="region of interest" description="Disordered" evidence="1">
    <location>
        <begin position="27"/>
        <end position="49"/>
    </location>
</feature>
<dbReference type="AlphaFoldDB" id="A0A5J9WHW6"/>
<gene>
    <name evidence="2" type="ORF">EJB05_07495</name>
</gene>
<feature type="region of interest" description="Disordered" evidence="1">
    <location>
        <begin position="428"/>
        <end position="468"/>
    </location>
</feature>
<feature type="region of interest" description="Disordered" evidence="1">
    <location>
        <begin position="54"/>
        <end position="73"/>
    </location>
</feature>
<sequence length="631" mass="70643">MMIFFDTLFQFQSRVFFNKMGDNSDADGLVNDESHPHSPNQQQNRRRRVYVRKVSSSKCSGNPDSDFDDDFEHPKVFVPSSAARHGKAANSGKARHGKAARNAEEEKVTSSKSGGADDEDFDEDAKEVATYYANVRCSPACIANILSEMPEHLKKRIEQLGFPDIVKFKCDGIDDRALAMYLMNHIKFNPLRIEIKGRSLPITPQVVHDVMGTPIGGRDLPKKIYQELKSALASLRAECDGNGMESLFAQVSEQDLKKSYKDLKKSEVPRWVMERWASSKKNDDWTMKCFFLLLSNALLFPRSTNNITGHDCVRCSNLDDMKQYDWSKGIVDDIAERAREWQQKGNTAASPSVQGCVLFLIIYYLDNLLCDHMIEDAMTTPRASLFTSSVIEKIAKADKKSLGEKRYSFGHLPWRDQAGTCYQNVGGDRQQAAQAHPIHDISSDSDEAVCARGGPQRRREKDNDECPFQTEVIQVGPKKAVIKKVYKNKPGQMPPVEKSAKKPATHASKSTTGVSSRPAPRPAPRAANRPPDSFSQLLKLQPLLADCLSSITDDARKQAVSSSLAEYDRRVDSATAKIEAGNKMFCMGQRELHEAQEKVVADIKGIIERSRSCHEPLHSPRTERAKRRASV</sequence>
<protein>
    <submittedName>
        <fullName evidence="2">Uncharacterized protein</fullName>
    </submittedName>
</protein>
<reference evidence="2 3" key="1">
    <citation type="journal article" date="2019" name="Sci. Rep.">
        <title>A high-quality genome of Eragrostis curvula grass provides insights into Poaceae evolution and supports new strategies to enhance forage quality.</title>
        <authorList>
            <person name="Carballo J."/>
            <person name="Santos B.A.C.M."/>
            <person name="Zappacosta D."/>
            <person name="Garbus I."/>
            <person name="Selva J.P."/>
            <person name="Gallo C.A."/>
            <person name="Diaz A."/>
            <person name="Albertini E."/>
            <person name="Caccamo M."/>
            <person name="Echenique V."/>
        </authorList>
    </citation>
    <scope>NUCLEOTIDE SEQUENCE [LARGE SCALE GENOMIC DNA]</scope>
    <source>
        <strain evidence="3">cv. Victoria</strain>
        <tissue evidence="2">Leaf</tissue>
    </source>
</reference>
<keyword evidence="3" id="KW-1185">Reference proteome</keyword>
<dbReference type="PANTHER" id="PTHR34835:SF71">
    <property type="entry name" value="UBIQUITIN-LIKE PROTEASE FAMILY PROFILE DOMAIN-CONTAINING PROTEIN"/>
    <property type="match status" value="1"/>
</dbReference>